<dbReference type="Proteomes" id="UP001240171">
    <property type="component" value="Unassembled WGS sequence"/>
</dbReference>
<organism evidence="2 3">
    <name type="scientific">Paenibacillus lacisoli</name>
    <dbReference type="NCBI Taxonomy" id="3064525"/>
    <lineage>
        <taxon>Bacteria</taxon>
        <taxon>Bacillati</taxon>
        <taxon>Bacillota</taxon>
        <taxon>Bacilli</taxon>
        <taxon>Bacillales</taxon>
        <taxon>Paenibacillaceae</taxon>
        <taxon>Paenibacillus</taxon>
    </lineage>
</organism>
<evidence type="ECO:0000313" key="2">
    <source>
        <dbReference type="EMBL" id="MDO7906335.1"/>
    </source>
</evidence>
<feature type="transmembrane region" description="Helical" evidence="1">
    <location>
        <begin position="31"/>
        <end position="50"/>
    </location>
</feature>
<evidence type="ECO:0000256" key="1">
    <source>
        <dbReference type="SAM" id="Phobius"/>
    </source>
</evidence>
<evidence type="ECO:0008006" key="4">
    <source>
        <dbReference type="Google" id="ProtNLM"/>
    </source>
</evidence>
<name>A0ABT9CAP8_9BACL</name>
<evidence type="ECO:0000313" key="3">
    <source>
        <dbReference type="Proteomes" id="UP001240171"/>
    </source>
</evidence>
<keyword evidence="3" id="KW-1185">Reference proteome</keyword>
<proteinExistence type="predicted"/>
<sequence>MNKTASALATLSVLIGLMVIILALFSSNPLSFAAVLISPVGFIVGLLGASYPEARKVAWCGIGLNLAVFAGFTLRSTVFYSP</sequence>
<protein>
    <recommendedName>
        <fullName evidence="4">DUF389 domain-containing protein</fullName>
    </recommendedName>
</protein>
<dbReference type="RefSeq" id="WP_305023532.1">
    <property type="nucleotide sequence ID" value="NZ_JAUQTB010000003.1"/>
</dbReference>
<comment type="caution">
    <text evidence="2">The sequence shown here is derived from an EMBL/GenBank/DDBJ whole genome shotgun (WGS) entry which is preliminary data.</text>
</comment>
<keyword evidence="1" id="KW-0472">Membrane</keyword>
<keyword evidence="1" id="KW-0812">Transmembrane</keyword>
<accession>A0ABT9CAP8</accession>
<gene>
    <name evidence="2" type="ORF">Q5741_07875</name>
</gene>
<feature type="transmembrane region" description="Helical" evidence="1">
    <location>
        <begin position="57"/>
        <end position="80"/>
    </location>
</feature>
<feature type="transmembrane region" description="Helical" evidence="1">
    <location>
        <begin position="7"/>
        <end position="25"/>
    </location>
</feature>
<reference evidence="2 3" key="1">
    <citation type="submission" date="2023-07" db="EMBL/GenBank/DDBJ databases">
        <title>Paenibacillus sp. JX-17 nov. isolated from soil.</title>
        <authorList>
            <person name="Wan Y."/>
            <person name="Liu B."/>
        </authorList>
    </citation>
    <scope>NUCLEOTIDE SEQUENCE [LARGE SCALE GENOMIC DNA]</scope>
    <source>
        <strain evidence="2 3">JX-17</strain>
    </source>
</reference>
<dbReference type="EMBL" id="JAUQTB010000003">
    <property type="protein sequence ID" value="MDO7906335.1"/>
    <property type="molecule type" value="Genomic_DNA"/>
</dbReference>
<keyword evidence="1" id="KW-1133">Transmembrane helix</keyword>